<dbReference type="PANTHER" id="PTHR33112:SF12">
    <property type="entry name" value="HETEROKARYON INCOMPATIBILITY DOMAIN-CONTAINING PROTEIN"/>
    <property type="match status" value="1"/>
</dbReference>
<dbReference type="AlphaFoldDB" id="A0A0G0A551"/>
<dbReference type="InterPro" id="IPR010730">
    <property type="entry name" value="HET"/>
</dbReference>
<comment type="caution">
    <text evidence="3">The sequence shown here is derived from an EMBL/GenBank/DDBJ whole genome shotgun (WGS) entry which is preliminary data.</text>
</comment>
<dbReference type="Pfam" id="PF06985">
    <property type="entry name" value="HET"/>
    <property type="match status" value="1"/>
</dbReference>
<evidence type="ECO:0000256" key="1">
    <source>
        <dbReference type="SAM" id="MobiDB-lite"/>
    </source>
</evidence>
<reference evidence="4" key="1">
    <citation type="journal article" date="2015" name="Genome Announc.">
        <title>Draft whole-genome sequence of the biocontrol agent Trichoderma harzianum T6776.</title>
        <authorList>
            <person name="Baroncelli R."/>
            <person name="Piaggeschi G."/>
            <person name="Fiorini L."/>
            <person name="Bertolini E."/>
            <person name="Zapparata A."/>
            <person name="Pe M.E."/>
            <person name="Sarrocco S."/>
            <person name="Vannacci G."/>
        </authorList>
    </citation>
    <scope>NUCLEOTIDE SEQUENCE [LARGE SCALE GENOMIC DNA]</scope>
    <source>
        <strain evidence="4">T6776</strain>
    </source>
</reference>
<name>A0A0G0A551_TRIHA</name>
<dbReference type="PANTHER" id="PTHR33112">
    <property type="entry name" value="DOMAIN PROTEIN, PUTATIVE-RELATED"/>
    <property type="match status" value="1"/>
</dbReference>
<dbReference type="OMA" id="LYLWKTI"/>
<dbReference type="EMBL" id="JOKZ01000008">
    <property type="protein sequence ID" value="KKP07322.1"/>
    <property type="molecule type" value="Genomic_DNA"/>
</dbReference>
<protein>
    <recommendedName>
        <fullName evidence="2">Heterokaryon incompatibility domain-containing protein</fullName>
    </recommendedName>
</protein>
<sequence length="555" mass="63067">MESTTLPLRPTTTAPVGQKRRRSESDSSTDQGNGSQSRRSRQRLEDLSCRICAMMLSHEGLKSLNSPDGFWHRNRTNCKASADAGEHDEDWACEQRLIFRNTRVPRSLSTSPNCQQTGIYGLQCSIESKPTKPAVSIQVFAKKGDVIAEIVHRRPLRRNVGSSSAFAAARALIKNCMNPKNPHKHCQYSRDTVLPLRVLDVGQPGDPHPTVKLRINDMDTRAKYLALSYCWGKQLDPTARPLQLQRDNLNQLVAGIELKSLQQSIQDAIYTTRKLGFRYLWVDALCIIQDCAKDKETEISRMASIYKNASVTIAASSSENAAHGFLTQKRQPYCPDYEVRIPMANNVTGTVYLSTGLYEPDHPLDKRGWTLQEFMLSSRMLIFSDYELLWQCKEMDLRSVSARGLEYLQLLESLPWTVFDNGTEPFFGSHEAEKLYLWKTIIRQYTGRELTNADDKLNAVMGITSELETLWRDINIYGLWKKWFIDLLAWHKPDVGREEGRNLERAPSWSWASLDGVVAYEGSITTEDAEVKLLTIQTVRAQISKILIQNSGRWA</sequence>
<feature type="region of interest" description="Disordered" evidence="1">
    <location>
        <begin position="1"/>
        <end position="42"/>
    </location>
</feature>
<accession>A0A0G0A551</accession>
<proteinExistence type="predicted"/>
<feature type="domain" description="Heterokaryon incompatibility" evidence="2">
    <location>
        <begin position="224"/>
        <end position="373"/>
    </location>
</feature>
<dbReference type="OrthoDB" id="5125733at2759"/>
<feature type="compositionally biased region" description="Low complexity" evidence="1">
    <location>
        <begin position="1"/>
        <end position="13"/>
    </location>
</feature>
<evidence type="ECO:0000259" key="2">
    <source>
        <dbReference type="Pfam" id="PF06985"/>
    </source>
</evidence>
<evidence type="ECO:0000313" key="3">
    <source>
        <dbReference type="EMBL" id="KKP07322.1"/>
    </source>
</evidence>
<evidence type="ECO:0000313" key="4">
    <source>
        <dbReference type="Proteomes" id="UP000034112"/>
    </source>
</evidence>
<gene>
    <name evidence="3" type="ORF">THAR02_00519</name>
</gene>
<organism evidence="3 4">
    <name type="scientific">Trichoderma harzianum</name>
    <name type="common">Hypocrea lixii</name>
    <dbReference type="NCBI Taxonomy" id="5544"/>
    <lineage>
        <taxon>Eukaryota</taxon>
        <taxon>Fungi</taxon>
        <taxon>Dikarya</taxon>
        <taxon>Ascomycota</taxon>
        <taxon>Pezizomycotina</taxon>
        <taxon>Sordariomycetes</taxon>
        <taxon>Hypocreomycetidae</taxon>
        <taxon>Hypocreales</taxon>
        <taxon>Hypocreaceae</taxon>
        <taxon>Trichoderma</taxon>
    </lineage>
</organism>
<dbReference type="Proteomes" id="UP000034112">
    <property type="component" value="Unassembled WGS sequence"/>
</dbReference>